<keyword evidence="9" id="KW-1185">Reference proteome</keyword>
<gene>
    <name evidence="8" type="ORF">ACFQDH_12980</name>
</gene>
<evidence type="ECO:0000256" key="1">
    <source>
        <dbReference type="ARBA" id="ARBA00004141"/>
    </source>
</evidence>
<dbReference type="Pfam" id="PF07291">
    <property type="entry name" value="MauE"/>
    <property type="match status" value="1"/>
</dbReference>
<dbReference type="EMBL" id="JBHSWH010000001">
    <property type="protein sequence ID" value="MFC6706146.1"/>
    <property type="molecule type" value="Genomic_DNA"/>
</dbReference>
<proteinExistence type="predicted"/>
<feature type="transmembrane region" description="Helical" evidence="6">
    <location>
        <begin position="6"/>
        <end position="28"/>
    </location>
</feature>
<keyword evidence="3 6" id="KW-1133">Transmembrane helix</keyword>
<protein>
    <submittedName>
        <fullName evidence="8">MauE/DoxX family redox-associated membrane protein</fullName>
    </submittedName>
</protein>
<keyword evidence="4 6" id="KW-0472">Membrane</keyword>
<feature type="region of interest" description="Disordered" evidence="5">
    <location>
        <begin position="95"/>
        <end position="117"/>
    </location>
</feature>
<evidence type="ECO:0000256" key="6">
    <source>
        <dbReference type="SAM" id="Phobius"/>
    </source>
</evidence>
<reference evidence="9" key="1">
    <citation type="journal article" date="2019" name="Int. J. Syst. Evol. Microbiol.">
        <title>The Global Catalogue of Microorganisms (GCM) 10K type strain sequencing project: providing services to taxonomists for standard genome sequencing and annotation.</title>
        <authorList>
            <consortium name="The Broad Institute Genomics Platform"/>
            <consortium name="The Broad Institute Genome Sequencing Center for Infectious Disease"/>
            <person name="Wu L."/>
            <person name="Ma J."/>
        </authorList>
    </citation>
    <scope>NUCLEOTIDE SEQUENCE [LARGE SCALE GENOMIC DNA]</scope>
    <source>
        <strain evidence="9">CCUG 58127</strain>
    </source>
</reference>
<feature type="domain" description="Methylamine utilisation protein MauE" evidence="7">
    <location>
        <begin position="3"/>
        <end position="96"/>
    </location>
</feature>
<evidence type="ECO:0000259" key="7">
    <source>
        <dbReference type="Pfam" id="PF07291"/>
    </source>
</evidence>
<feature type="transmembrane region" description="Helical" evidence="6">
    <location>
        <begin position="73"/>
        <end position="91"/>
    </location>
</feature>
<dbReference type="Proteomes" id="UP001596298">
    <property type="component" value="Unassembled WGS sequence"/>
</dbReference>
<name>A0ABW2AH40_9MICO</name>
<evidence type="ECO:0000256" key="4">
    <source>
        <dbReference type="ARBA" id="ARBA00023136"/>
    </source>
</evidence>
<evidence type="ECO:0000256" key="3">
    <source>
        <dbReference type="ARBA" id="ARBA00022989"/>
    </source>
</evidence>
<sequence>MIDWIGAVLTWLAGAVLVTSGVLKFGTAKSFQVTFSQFGLPNWTSQDQRFARAFPWIELLLGLGALLPPSPWQLIPSVGILALFVGFLGVVTRRPGQPSTDSGVSLAGRPGVAGRAW</sequence>
<evidence type="ECO:0000313" key="9">
    <source>
        <dbReference type="Proteomes" id="UP001596298"/>
    </source>
</evidence>
<comment type="subcellular location">
    <subcellularLocation>
        <location evidence="1">Membrane</location>
        <topology evidence="1">Multi-pass membrane protein</topology>
    </subcellularLocation>
</comment>
<dbReference type="InterPro" id="IPR009908">
    <property type="entry name" value="Methylamine_util_MauE"/>
</dbReference>
<organism evidence="8 9">
    <name type="scientific">Flexivirga alba</name>
    <dbReference type="NCBI Taxonomy" id="702742"/>
    <lineage>
        <taxon>Bacteria</taxon>
        <taxon>Bacillati</taxon>
        <taxon>Actinomycetota</taxon>
        <taxon>Actinomycetes</taxon>
        <taxon>Micrococcales</taxon>
        <taxon>Dermacoccaceae</taxon>
        <taxon>Flexivirga</taxon>
    </lineage>
</organism>
<comment type="caution">
    <text evidence="8">The sequence shown here is derived from an EMBL/GenBank/DDBJ whole genome shotgun (WGS) entry which is preliminary data.</text>
</comment>
<dbReference type="RefSeq" id="WP_382401916.1">
    <property type="nucleotide sequence ID" value="NZ_JBHSWH010000001.1"/>
</dbReference>
<accession>A0ABW2AH40</accession>
<evidence type="ECO:0000256" key="5">
    <source>
        <dbReference type="SAM" id="MobiDB-lite"/>
    </source>
</evidence>
<evidence type="ECO:0000256" key="2">
    <source>
        <dbReference type="ARBA" id="ARBA00022692"/>
    </source>
</evidence>
<keyword evidence="2 6" id="KW-0812">Transmembrane</keyword>
<evidence type="ECO:0000313" key="8">
    <source>
        <dbReference type="EMBL" id="MFC6706146.1"/>
    </source>
</evidence>